<evidence type="ECO:0000313" key="4">
    <source>
        <dbReference type="EMBL" id="RAN34460.1"/>
    </source>
</evidence>
<proteinExistence type="inferred from homology"/>
<dbReference type="Pfam" id="PF03937">
    <property type="entry name" value="Sdh5"/>
    <property type="match status" value="1"/>
</dbReference>
<dbReference type="STRING" id="1280941.HY2_02565"/>
<evidence type="ECO:0000256" key="3">
    <source>
        <dbReference type="ARBA" id="ARBA00023186"/>
    </source>
</evidence>
<keyword evidence="5" id="KW-1185">Reference proteome</keyword>
<name>A0A062U3N9_9PROT</name>
<evidence type="ECO:0000256" key="1">
    <source>
        <dbReference type="ARBA" id="ARBA00008571"/>
    </source>
</evidence>
<evidence type="ECO:0000313" key="5">
    <source>
        <dbReference type="Proteomes" id="UP000249123"/>
    </source>
</evidence>
<sequence>MQDTSIDTRRRKLNFRAWRRGFREMDLLMGSFADEYLEAYQAEELDEFEALLGVPDWEVYAWLIGQTPVPDNHRGPVLDQLIAFRYAAQGG</sequence>
<keyword evidence="3" id="KW-0143">Chaperone</keyword>
<dbReference type="PANTHER" id="PTHR12469:SF2">
    <property type="entry name" value="SUCCINATE DEHYDROGENASE ASSEMBLY FACTOR 2, MITOCHONDRIAL"/>
    <property type="match status" value="1"/>
</dbReference>
<organism evidence="4 5">
    <name type="scientific">Hyphomonas pacifica</name>
    <dbReference type="NCBI Taxonomy" id="1280941"/>
    <lineage>
        <taxon>Bacteria</taxon>
        <taxon>Pseudomonadati</taxon>
        <taxon>Pseudomonadota</taxon>
        <taxon>Alphaproteobacteria</taxon>
        <taxon>Hyphomonadales</taxon>
        <taxon>Hyphomonadaceae</taxon>
        <taxon>Hyphomonas</taxon>
    </lineage>
</organism>
<dbReference type="AlphaFoldDB" id="A0A062U3N9"/>
<accession>A0A062U3N9</accession>
<dbReference type="EMBL" id="AWFB01000011">
    <property type="protein sequence ID" value="RAN34460.1"/>
    <property type="molecule type" value="Genomic_DNA"/>
</dbReference>
<protein>
    <recommendedName>
        <fullName evidence="2">FAD assembly factor SdhE</fullName>
    </recommendedName>
</protein>
<reference evidence="4 5" key="1">
    <citation type="submission" date="2013-04" db="EMBL/GenBank/DDBJ databases">
        <title>Hyphomonas sp. T24B3 Genome Sequencing.</title>
        <authorList>
            <person name="Lai Q."/>
            <person name="Shao Z."/>
        </authorList>
    </citation>
    <scope>NUCLEOTIDE SEQUENCE [LARGE SCALE GENOMIC DNA]</scope>
    <source>
        <strain evidence="4 5">T24B3</strain>
    </source>
</reference>
<dbReference type="OrthoDB" id="9807264at2"/>
<dbReference type="Proteomes" id="UP000249123">
    <property type="component" value="Unassembled WGS sequence"/>
</dbReference>
<dbReference type="InterPro" id="IPR005631">
    <property type="entry name" value="SDH"/>
</dbReference>
<dbReference type="InterPro" id="IPR036714">
    <property type="entry name" value="SDH_sf"/>
</dbReference>
<evidence type="ECO:0000256" key="2">
    <source>
        <dbReference type="ARBA" id="ARBA00019418"/>
    </source>
</evidence>
<dbReference type="SUPFAM" id="SSF109910">
    <property type="entry name" value="YgfY-like"/>
    <property type="match status" value="1"/>
</dbReference>
<dbReference type="eggNOG" id="COG2938">
    <property type="taxonomic scope" value="Bacteria"/>
</dbReference>
<dbReference type="Gene3D" id="1.10.150.250">
    <property type="entry name" value="Flavinator of succinate dehydrogenase"/>
    <property type="match status" value="1"/>
</dbReference>
<dbReference type="RefSeq" id="WP_034826828.1">
    <property type="nucleotide sequence ID" value="NZ_AWFA01000023.1"/>
</dbReference>
<dbReference type="PANTHER" id="PTHR12469">
    <property type="entry name" value="PROTEIN EMI5 HOMOLOG, MITOCHONDRIAL"/>
    <property type="match status" value="1"/>
</dbReference>
<comment type="similarity">
    <text evidence="1">Belongs to the SdhE FAD assembly factor family.</text>
</comment>
<comment type="caution">
    <text evidence="4">The sequence shown here is derived from an EMBL/GenBank/DDBJ whole genome shotgun (WGS) entry which is preliminary data.</text>
</comment>
<dbReference type="GO" id="GO:0006099">
    <property type="term" value="P:tricarboxylic acid cycle"/>
    <property type="evidence" value="ECO:0007669"/>
    <property type="project" value="TreeGrafter"/>
</dbReference>
<gene>
    <name evidence="4" type="ORF">HY3_10835</name>
</gene>